<dbReference type="Proteomes" id="UP000064939">
    <property type="component" value="Chromosome"/>
</dbReference>
<evidence type="ECO:0000256" key="1">
    <source>
        <dbReference type="SAM" id="Phobius"/>
    </source>
</evidence>
<feature type="transmembrane region" description="Helical" evidence="1">
    <location>
        <begin position="39"/>
        <end position="57"/>
    </location>
</feature>
<dbReference type="KEGG" id="aei:AOY20_05985"/>
<proteinExistence type="predicted"/>
<evidence type="ECO:0000313" key="2">
    <source>
        <dbReference type="EMBL" id="ALH95126.1"/>
    </source>
</evidence>
<dbReference type="OrthoDB" id="565050at2"/>
<feature type="transmembrane region" description="Helical" evidence="1">
    <location>
        <begin position="12"/>
        <end position="33"/>
    </location>
</feature>
<keyword evidence="3" id="KW-1185">Reference proteome</keyword>
<accession>A0A0N9VVG7</accession>
<feature type="transmembrane region" description="Helical" evidence="1">
    <location>
        <begin position="107"/>
        <end position="126"/>
    </location>
</feature>
<dbReference type="RefSeq" id="WP_054581020.1">
    <property type="nucleotide sequence ID" value="NZ_CP012808.1"/>
</dbReference>
<dbReference type="GO" id="GO:0000271">
    <property type="term" value="P:polysaccharide biosynthetic process"/>
    <property type="evidence" value="ECO:0007669"/>
    <property type="project" value="InterPro"/>
</dbReference>
<dbReference type="AlphaFoldDB" id="A0A0N9VVG7"/>
<feature type="transmembrane region" description="Helical" evidence="1">
    <location>
        <begin position="77"/>
        <end position="101"/>
    </location>
</feature>
<sequence>MINVFKLTTLYFCFALIATILNILAQQIMVYVYWGKFQILISLIFGTIVGLLVKYFLDKKYIFKYKVFSFNDDARLFALYSLMGVFTTFIFWGFEFLFYYMFENRSMRYIGAVIGLFIGYIIKYFLDKKYVFRI</sequence>
<protein>
    <submittedName>
        <fullName evidence="2">Uncharacterized protein</fullName>
    </submittedName>
</protein>
<keyword evidence="1" id="KW-0472">Membrane</keyword>
<name>A0A0N9VVG7_9GAMM</name>
<dbReference type="EMBL" id="CP012808">
    <property type="protein sequence ID" value="ALH95126.1"/>
    <property type="molecule type" value="Genomic_DNA"/>
</dbReference>
<organism evidence="2 3">
    <name type="scientific">Acinetobacter equi</name>
    <dbReference type="NCBI Taxonomy" id="1324350"/>
    <lineage>
        <taxon>Bacteria</taxon>
        <taxon>Pseudomonadati</taxon>
        <taxon>Pseudomonadota</taxon>
        <taxon>Gammaproteobacteria</taxon>
        <taxon>Moraxellales</taxon>
        <taxon>Moraxellaceae</taxon>
        <taxon>Acinetobacter</taxon>
    </lineage>
</organism>
<keyword evidence="1" id="KW-0812">Transmembrane</keyword>
<gene>
    <name evidence="2" type="ORF">AOY20_05985</name>
</gene>
<dbReference type="GO" id="GO:0016020">
    <property type="term" value="C:membrane"/>
    <property type="evidence" value="ECO:0007669"/>
    <property type="project" value="UniProtKB-SubCell"/>
</dbReference>
<dbReference type="STRING" id="1324350.AOY20_05985"/>
<reference evidence="2 3" key="1">
    <citation type="journal article" date="2015" name="Int. J. Syst. Evol. Microbiol.">
        <title>Acinetobacter equi sp. nov. isolated from horse faeces.</title>
        <authorList>
            <person name="Poppel M.T."/>
            <person name="Skiebe E."/>
            <person name="Laue M."/>
            <person name="Bergmann H."/>
            <person name="Ebersberger I."/>
            <person name="Garn T."/>
            <person name="Fruth A."/>
            <person name="Baumgardt S."/>
            <person name="Busse H.J."/>
            <person name="Wilharm G."/>
        </authorList>
    </citation>
    <scope>NUCLEOTIDE SEQUENCE [LARGE SCALE GENOMIC DNA]</scope>
    <source>
        <strain evidence="2 3">114</strain>
    </source>
</reference>
<dbReference type="NCBIfam" id="NF037976">
    <property type="entry name" value="gtrA_1"/>
    <property type="match status" value="1"/>
</dbReference>
<keyword evidence="1" id="KW-1133">Transmembrane helix</keyword>
<evidence type="ECO:0000313" key="3">
    <source>
        <dbReference type="Proteomes" id="UP000064939"/>
    </source>
</evidence>